<dbReference type="InterPro" id="IPR025724">
    <property type="entry name" value="GAG-pre-integrase_dom"/>
</dbReference>
<evidence type="ECO:0000259" key="3">
    <source>
        <dbReference type="Pfam" id="PF13976"/>
    </source>
</evidence>
<accession>A0A2N9F0F2</accession>
<evidence type="ECO:0000313" key="4">
    <source>
        <dbReference type="EMBL" id="SPC80582.1"/>
    </source>
</evidence>
<feature type="domain" description="Reverse transcriptase Ty1/copia-type" evidence="2">
    <location>
        <begin position="562"/>
        <end position="804"/>
    </location>
</feature>
<dbReference type="InterPro" id="IPR013103">
    <property type="entry name" value="RVT_2"/>
</dbReference>
<sequence>MSTTSSSSSSSSLTTMDSSTTSQSRKYHILSPSTHLQIKLTKDNYLSWKTVILPYINGNNILHHIDGSALAPPKSIPSSSASTILITNPAYTLWFETDQLLLSVLVSTISESLISSLVGLHSSRDVWLSLEKMFSSQSRARIMQTRYHLATLKKKNLSVTDYFQKAKQYADLLASIGQPLSDSDIITYIFAGLPVANLAAKSSSSPQPPRQFSNGGCGSHFNGNRGRYTAPACWQRFEQHYQPPNGSSTQAFVATTPTSIDPIWYPDTGANNHMTADFSNLNLNADYYTRQDQVRIGNGQDNNVFFEFHPSFFCIKDQFSGAIILSGKSKDGFYPLYSLHQIKPRAFIGERASLSQWHARLSHPALRVVRQVLSQHHLAVSTNKSSPICHACQLGKSHRLPFYLSPSSPTPTNSVHSNPLKSANCHTPQIPSNISPTPPNPVNSASPAPSFSDISLSPQISPSPTTNTDSTQILPSATPTMLNMQDTCHVAHPTTHPMTIRSQANIFKPNPMFPGIIKYPLPKALLAAQTHGLHEPTCYTEASKSPEWRIAMNQEFIALLKNGTWTLVPPNPHSNVVGCKWVFRIKLKADGSIERYKARLVAKGFHQQHGIDYGDTFNPVIKPITIRIVLSLAVASNWDIRQLDVTNAFLHGNLSEDVYMTQPPGFVHSSYPTHVCHLRKALYGLKQAPRAWYSRLSNRLLHLGFHGCKSDTSLFIYRSGKDLILFLIYVDDIIVTSPNPNSINTLITTLQTDFALKDLGPLHFFLGVEAHKTASGMYLSQRRYISDLLQKTNMHEAKPVSSPMSSNTVLSQHSGTSLSDSSAYRSVVGSLQYLSLTRPDIAFAVNKVCQFVHNPTEDHWSAVKRILRYLKHTIHHCLFLHRETTFTIQAFSNVDWASCPDDRRSTTGYCLYLGRNLLSWTSRKQRTVSRSSTESEYRTVAQAATEIVWLQSLLSELGILPSTPPILWCDNIGVTYLAANPIFHARTKHIEIDVHYVRDLVSAKALSIRFVSSKDQIADTFTKPLPTTKFNLLRDNLNVRELPLGLRGRIGTTTSLVQSDTPKLSDKDKLQEG</sequence>
<feature type="compositionally biased region" description="Low complexity" evidence="1">
    <location>
        <begin position="442"/>
        <end position="452"/>
    </location>
</feature>
<feature type="domain" description="GAG-pre-integrase" evidence="3">
    <location>
        <begin position="350"/>
        <end position="397"/>
    </location>
</feature>
<feature type="compositionally biased region" description="Polar residues" evidence="1">
    <location>
        <begin position="405"/>
        <end position="426"/>
    </location>
</feature>
<reference evidence="4" key="1">
    <citation type="submission" date="2018-02" db="EMBL/GenBank/DDBJ databases">
        <authorList>
            <person name="Cohen D.B."/>
            <person name="Kent A.D."/>
        </authorList>
    </citation>
    <scope>NUCLEOTIDE SEQUENCE</scope>
</reference>
<dbReference type="Pfam" id="PF13976">
    <property type="entry name" value="gag_pre-integrs"/>
    <property type="match status" value="1"/>
</dbReference>
<evidence type="ECO:0000259" key="2">
    <source>
        <dbReference type="Pfam" id="PF07727"/>
    </source>
</evidence>
<dbReference type="InterPro" id="IPR043502">
    <property type="entry name" value="DNA/RNA_pol_sf"/>
</dbReference>
<feature type="region of interest" description="Disordered" evidence="1">
    <location>
        <begin position="403"/>
        <end position="471"/>
    </location>
</feature>
<dbReference type="PANTHER" id="PTHR11439:SF450">
    <property type="entry name" value="REVERSE TRANSCRIPTASE TY1_COPIA-TYPE DOMAIN-CONTAINING PROTEIN"/>
    <property type="match status" value="1"/>
</dbReference>
<dbReference type="AlphaFoldDB" id="A0A2N9F0F2"/>
<organism evidence="4">
    <name type="scientific">Fagus sylvatica</name>
    <name type="common">Beechnut</name>
    <dbReference type="NCBI Taxonomy" id="28930"/>
    <lineage>
        <taxon>Eukaryota</taxon>
        <taxon>Viridiplantae</taxon>
        <taxon>Streptophyta</taxon>
        <taxon>Embryophyta</taxon>
        <taxon>Tracheophyta</taxon>
        <taxon>Spermatophyta</taxon>
        <taxon>Magnoliopsida</taxon>
        <taxon>eudicotyledons</taxon>
        <taxon>Gunneridae</taxon>
        <taxon>Pentapetalae</taxon>
        <taxon>rosids</taxon>
        <taxon>fabids</taxon>
        <taxon>Fagales</taxon>
        <taxon>Fagaceae</taxon>
        <taxon>Fagus</taxon>
    </lineage>
</organism>
<gene>
    <name evidence="4" type="ORF">FSB_LOCUS8464</name>
</gene>
<protein>
    <recommendedName>
        <fullName evidence="5">Reverse transcriptase Ty1/copia-type domain-containing protein</fullName>
    </recommendedName>
</protein>
<dbReference type="CDD" id="cd09272">
    <property type="entry name" value="RNase_HI_RT_Ty1"/>
    <property type="match status" value="1"/>
</dbReference>
<evidence type="ECO:0000256" key="1">
    <source>
        <dbReference type="SAM" id="MobiDB-lite"/>
    </source>
</evidence>
<name>A0A2N9F0F2_FAGSY</name>
<proteinExistence type="predicted"/>
<dbReference type="PANTHER" id="PTHR11439">
    <property type="entry name" value="GAG-POL-RELATED RETROTRANSPOSON"/>
    <property type="match status" value="1"/>
</dbReference>
<dbReference type="SUPFAM" id="SSF56672">
    <property type="entry name" value="DNA/RNA polymerases"/>
    <property type="match status" value="1"/>
</dbReference>
<evidence type="ECO:0008006" key="5">
    <source>
        <dbReference type="Google" id="ProtNLM"/>
    </source>
</evidence>
<feature type="region of interest" description="Disordered" evidence="1">
    <location>
        <begin position="797"/>
        <end position="820"/>
    </location>
</feature>
<dbReference type="Pfam" id="PF14223">
    <property type="entry name" value="Retrotran_gag_2"/>
    <property type="match status" value="1"/>
</dbReference>
<dbReference type="EMBL" id="OIVN01000458">
    <property type="protein sequence ID" value="SPC80582.1"/>
    <property type="molecule type" value="Genomic_DNA"/>
</dbReference>
<feature type="compositionally biased region" description="Polar residues" evidence="1">
    <location>
        <begin position="802"/>
        <end position="820"/>
    </location>
</feature>
<feature type="compositionally biased region" description="Polar residues" evidence="1">
    <location>
        <begin position="453"/>
        <end position="471"/>
    </location>
</feature>
<dbReference type="Pfam" id="PF07727">
    <property type="entry name" value="RVT_2"/>
    <property type="match status" value="1"/>
</dbReference>